<dbReference type="PRINTS" id="PR00722">
    <property type="entry name" value="CHYMOTRYPSIN"/>
</dbReference>
<dbReference type="OrthoDB" id="5565075at2759"/>
<evidence type="ECO:0000259" key="3">
    <source>
        <dbReference type="PROSITE" id="PS50240"/>
    </source>
</evidence>
<evidence type="ECO:0000256" key="2">
    <source>
        <dbReference type="ARBA" id="ARBA00024195"/>
    </source>
</evidence>
<feature type="domain" description="Peptidase S1" evidence="3">
    <location>
        <begin position="354"/>
        <end position="792"/>
    </location>
</feature>
<comment type="caution">
    <text evidence="4">The sequence shown here is derived from an EMBL/GenBank/DDBJ whole genome shotgun (WGS) entry which is preliminary data.</text>
</comment>
<organism evidence="4 5">
    <name type="scientific">Daphnia galeata</name>
    <dbReference type="NCBI Taxonomy" id="27404"/>
    <lineage>
        <taxon>Eukaryota</taxon>
        <taxon>Metazoa</taxon>
        <taxon>Ecdysozoa</taxon>
        <taxon>Arthropoda</taxon>
        <taxon>Crustacea</taxon>
        <taxon>Branchiopoda</taxon>
        <taxon>Diplostraca</taxon>
        <taxon>Cladocera</taxon>
        <taxon>Anomopoda</taxon>
        <taxon>Daphniidae</taxon>
        <taxon>Daphnia</taxon>
    </lineage>
</organism>
<protein>
    <recommendedName>
        <fullName evidence="3">Peptidase S1 domain-containing protein</fullName>
    </recommendedName>
</protein>
<evidence type="ECO:0000313" key="4">
    <source>
        <dbReference type="EMBL" id="CAH0103722.1"/>
    </source>
</evidence>
<dbReference type="SUPFAM" id="SSF50494">
    <property type="entry name" value="Trypsin-like serine proteases"/>
    <property type="match status" value="3"/>
</dbReference>
<dbReference type="GO" id="GO:0004252">
    <property type="term" value="F:serine-type endopeptidase activity"/>
    <property type="evidence" value="ECO:0007669"/>
    <property type="project" value="InterPro"/>
</dbReference>
<proteinExistence type="inferred from homology"/>
<dbReference type="Pfam" id="PF00089">
    <property type="entry name" value="Trypsin"/>
    <property type="match status" value="3"/>
</dbReference>
<dbReference type="SMART" id="SM00020">
    <property type="entry name" value="Tryp_SPc"/>
    <property type="match status" value="3"/>
</dbReference>
<dbReference type="InterPro" id="IPR009003">
    <property type="entry name" value="Peptidase_S1_PA"/>
</dbReference>
<dbReference type="GO" id="GO:0006508">
    <property type="term" value="P:proteolysis"/>
    <property type="evidence" value="ECO:0007669"/>
    <property type="project" value="InterPro"/>
</dbReference>
<keyword evidence="5" id="KW-1185">Reference proteome</keyword>
<accession>A0A8J2RVC7</accession>
<dbReference type="InterPro" id="IPR051487">
    <property type="entry name" value="Ser/Thr_Proteases_Immune/Dev"/>
</dbReference>
<keyword evidence="1" id="KW-1015">Disulfide bond</keyword>
<dbReference type="AlphaFoldDB" id="A0A8J2RVC7"/>
<comment type="similarity">
    <text evidence="2">Belongs to the peptidase S1 family. CLIP subfamily.</text>
</comment>
<evidence type="ECO:0000313" key="5">
    <source>
        <dbReference type="Proteomes" id="UP000789390"/>
    </source>
</evidence>
<reference evidence="4" key="1">
    <citation type="submission" date="2021-11" db="EMBL/GenBank/DDBJ databases">
        <authorList>
            <person name="Schell T."/>
        </authorList>
    </citation>
    <scope>NUCLEOTIDE SEQUENCE</scope>
    <source>
        <strain evidence="4">M5</strain>
    </source>
</reference>
<dbReference type="PROSITE" id="PS00135">
    <property type="entry name" value="TRYPSIN_SER"/>
    <property type="match status" value="1"/>
</dbReference>
<dbReference type="CDD" id="cd00190">
    <property type="entry name" value="Tryp_SPc"/>
    <property type="match status" value="2"/>
</dbReference>
<name>A0A8J2RVC7_9CRUS</name>
<dbReference type="InterPro" id="IPR033116">
    <property type="entry name" value="TRYPSIN_SER"/>
</dbReference>
<dbReference type="InterPro" id="IPR043504">
    <property type="entry name" value="Peptidase_S1_PA_chymotrypsin"/>
</dbReference>
<dbReference type="PROSITE" id="PS50240">
    <property type="entry name" value="TRYPSIN_DOM"/>
    <property type="match status" value="2"/>
</dbReference>
<sequence>MQKLYGSPKQHEVIKSSILLNHSHSLAIQNNGRKVINDVALKLIKLPSPITFTPEIQPICLAPSTEFDHTTGDILHISGWGKPSDVATGISPVLHEVDVPCISSAECAATYGATITAVNICVATTGGKRSCNGDSGGPLTYINNGVHNQVGVVSFGSSAGREVGLPAGFSRVSYFADWTRPSLIYIINRQTVRRKLHDYNAILSSLIEYWYTNLGFSILESACPARLPIRHLRSLKVLYGTREYNQPWLINHIYETDFFIYEVYTVVILTSFGNNWIKLQQLIIYNKHEGFRYIVLVAFVVTQAAARDLSKYQPTERAVRSCSPVHRPRTPTLLSYLNVHQPSIPALSVARPMLLDVSFRRNSSRPQLSAMASGLFVDDKYFCGGSLISNEWVFLLLPVNCAEGAVFFNILLGSHNVRLTAAEEPTRVEVTSFDYTLHPDWMSLRIRNDVALIMLPAPIKFTPEIQPICLAPSIELDRVGDILQNSGWGKPSDAATGISPTLNEVYVPCISNEDCALTFGNIIQPGNICTDTTGGHSARNGDSGGPYLSYINGVAYNQVGIRSLSSALALPPDAKSALARDLVRYKPRGVLFPRPPLKNKKPIFPVKHTATINTRSFYGRENSTSSRIVVGTEAEPNSLPWQVAMFVDDRFFCGGSLISNEWILTAAHSVEDADFFDILLVHPEWSSFRFRNDIALIKLPQPVSVTPEIQPVVSSSSEPDHVDDILPVSGWADTPDARLNGDSGGPLTFVNNGIHNQVGVVSFGSSQGYDKNLPARFSRVSFHAQWISSINGLII</sequence>
<dbReference type="EMBL" id="CAKKLH010000113">
    <property type="protein sequence ID" value="CAH0103722.1"/>
    <property type="molecule type" value="Genomic_DNA"/>
</dbReference>
<dbReference type="InterPro" id="IPR001314">
    <property type="entry name" value="Peptidase_S1A"/>
</dbReference>
<gene>
    <name evidence="4" type="ORF">DGAL_LOCUS6305</name>
</gene>
<dbReference type="Proteomes" id="UP000789390">
    <property type="component" value="Unassembled WGS sequence"/>
</dbReference>
<feature type="domain" description="Peptidase S1" evidence="3">
    <location>
        <begin position="41"/>
        <end position="184"/>
    </location>
</feature>
<dbReference type="InterPro" id="IPR001254">
    <property type="entry name" value="Trypsin_dom"/>
</dbReference>
<dbReference type="PANTHER" id="PTHR24256">
    <property type="entry name" value="TRYPTASE-RELATED"/>
    <property type="match status" value="1"/>
</dbReference>
<evidence type="ECO:0000256" key="1">
    <source>
        <dbReference type="ARBA" id="ARBA00023157"/>
    </source>
</evidence>
<dbReference type="Gene3D" id="2.40.10.10">
    <property type="entry name" value="Trypsin-like serine proteases"/>
    <property type="match status" value="6"/>
</dbReference>